<protein>
    <submittedName>
        <fullName evidence="1">Uncharacterized protein</fullName>
    </submittedName>
</protein>
<reference evidence="1 2" key="1">
    <citation type="submission" date="2023-07" db="EMBL/GenBank/DDBJ databases">
        <title>Genomic Encyclopedia of Type Strains, Phase IV (KMG-IV): sequencing the most valuable type-strain genomes for metagenomic binning, comparative biology and taxonomic classification.</title>
        <authorList>
            <person name="Goeker M."/>
        </authorList>
    </citation>
    <scope>NUCLEOTIDE SEQUENCE [LARGE SCALE GENOMIC DNA]</scope>
    <source>
        <strain evidence="1 2">DSM 23494</strain>
    </source>
</reference>
<evidence type="ECO:0000313" key="1">
    <source>
        <dbReference type="EMBL" id="MDQ0271892.1"/>
    </source>
</evidence>
<dbReference type="RefSeq" id="WP_307477215.1">
    <property type="nucleotide sequence ID" value="NZ_JAUSUB010000018.1"/>
</dbReference>
<gene>
    <name evidence="1" type="ORF">J2S17_003780</name>
</gene>
<sequence length="139" mass="15093">MIGIVIDDTSKSSLPGCSLFSPCEINHYTDYEISLVKPHPIFAGVDPDDLTFNKGVAGFFARGTHSPIPAGAEVLITLPDDMPVTYIDRVSTKGTILVHAGRDLFANRMQGKSTDRISVQLLKWVYEESSFMKSSGGGK</sequence>
<name>A0ABU0AKW7_9BACI</name>
<proteinExistence type="predicted"/>
<organism evidence="1 2">
    <name type="scientific">Cytobacillus purgationiresistens</name>
    <dbReference type="NCBI Taxonomy" id="863449"/>
    <lineage>
        <taxon>Bacteria</taxon>
        <taxon>Bacillati</taxon>
        <taxon>Bacillota</taxon>
        <taxon>Bacilli</taxon>
        <taxon>Bacillales</taxon>
        <taxon>Bacillaceae</taxon>
        <taxon>Cytobacillus</taxon>
    </lineage>
</organism>
<comment type="caution">
    <text evidence="1">The sequence shown here is derived from an EMBL/GenBank/DDBJ whole genome shotgun (WGS) entry which is preliminary data.</text>
</comment>
<dbReference type="EMBL" id="JAUSUB010000018">
    <property type="protein sequence ID" value="MDQ0271892.1"/>
    <property type="molecule type" value="Genomic_DNA"/>
</dbReference>
<accession>A0ABU0AKW7</accession>
<dbReference type="Proteomes" id="UP001238088">
    <property type="component" value="Unassembled WGS sequence"/>
</dbReference>
<keyword evidence="2" id="KW-1185">Reference proteome</keyword>
<evidence type="ECO:0000313" key="2">
    <source>
        <dbReference type="Proteomes" id="UP001238088"/>
    </source>
</evidence>